<dbReference type="AlphaFoldDB" id="A0A7S2HEE7"/>
<dbReference type="EMBL" id="HBGU01048731">
    <property type="protein sequence ID" value="CAD9488293.1"/>
    <property type="molecule type" value="Transcribed_RNA"/>
</dbReference>
<reference evidence="2" key="1">
    <citation type="submission" date="2021-01" db="EMBL/GenBank/DDBJ databases">
        <authorList>
            <person name="Corre E."/>
            <person name="Pelletier E."/>
            <person name="Niang G."/>
            <person name="Scheremetjew M."/>
            <person name="Finn R."/>
            <person name="Kale V."/>
            <person name="Holt S."/>
            <person name="Cochrane G."/>
            <person name="Meng A."/>
            <person name="Brown T."/>
            <person name="Cohen L."/>
        </authorList>
    </citation>
    <scope>NUCLEOTIDE SEQUENCE</scope>
    <source>
        <strain evidence="2">UTEX LB 985</strain>
    </source>
</reference>
<organism evidence="2">
    <name type="scientific">Haptolina brevifila</name>
    <dbReference type="NCBI Taxonomy" id="156173"/>
    <lineage>
        <taxon>Eukaryota</taxon>
        <taxon>Haptista</taxon>
        <taxon>Haptophyta</taxon>
        <taxon>Prymnesiophyceae</taxon>
        <taxon>Prymnesiales</taxon>
        <taxon>Prymnesiaceae</taxon>
        <taxon>Haptolina</taxon>
    </lineage>
</organism>
<accession>A0A7S2HEE7</accession>
<feature type="region of interest" description="Disordered" evidence="1">
    <location>
        <begin position="42"/>
        <end position="91"/>
    </location>
</feature>
<evidence type="ECO:0000256" key="1">
    <source>
        <dbReference type="SAM" id="MobiDB-lite"/>
    </source>
</evidence>
<feature type="compositionally biased region" description="Gly residues" evidence="1">
    <location>
        <begin position="44"/>
        <end position="66"/>
    </location>
</feature>
<gene>
    <name evidence="2" type="ORF">CBRE1094_LOCUS26536</name>
</gene>
<evidence type="ECO:0000313" key="2">
    <source>
        <dbReference type="EMBL" id="CAD9488293.1"/>
    </source>
</evidence>
<sequence length="210" mass="20092">MTGISAADSRAAHASAAHASTAHALAVHTLAVPAVGALAPGASDGDGSGTEGCGSDGGAAVGGGAEEGWAEEGGAAEGGAEEGASSLCPSPQLTPPSVHAPICTCEGVAVPKPPSVHAATLRAATPSPPMSMPLAALLLEHLYAIKVCAVDASCIASWIGEAATSLAANPCALSTAIRASAICASPLARPSAPLCTAEAISHPPATAPRE</sequence>
<name>A0A7S2HEE7_9EUKA</name>
<proteinExistence type="predicted"/>
<protein>
    <submittedName>
        <fullName evidence="2">Uncharacterized protein</fullName>
    </submittedName>
</protein>